<dbReference type="AlphaFoldDB" id="A0A553QRI0"/>
<dbReference type="EMBL" id="SRMA01025605">
    <property type="protein sequence ID" value="TRY92572.1"/>
    <property type="molecule type" value="Genomic_DNA"/>
</dbReference>
<proteinExistence type="predicted"/>
<evidence type="ECO:0000313" key="2">
    <source>
        <dbReference type="EMBL" id="TRY92572.1"/>
    </source>
</evidence>
<name>A0A553QRI0_9TELE</name>
<dbReference type="Proteomes" id="UP000316079">
    <property type="component" value="Unassembled WGS sequence"/>
</dbReference>
<comment type="caution">
    <text evidence="2">The sequence shown here is derived from an EMBL/GenBank/DDBJ whole genome shotgun (WGS) entry which is preliminary data.</text>
</comment>
<sequence length="132" mass="14499">METLSRKVTGEPLTDNLLTGRPQCYPLHHHAAHLNKSSVKGAISEEHHQKEAAPVPPVAMETAPFWDAVPFRAAGRHGDGCRDLHKCSSGAAMAHDEFNVTGRSRGRDRQPPMFPSDKVTALSQTQTHEMAR</sequence>
<feature type="region of interest" description="Disordered" evidence="1">
    <location>
        <begin position="99"/>
        <end position="132"/>
    </location>
</feature>
<organism evidence="2 3">
    <name type="scientific">Danionella cerebrum</name>
    <dbReference type="NCBI Taxonomy" id="2873325"/>
    <lineage>
        <taxon>Eukaryota</taxon>
        <taxon>Metazoa</taxon>
        <taxon>Chordata</taxon>
        <taxon>Craniata</taxon>
        <taxon>Vertebrata</taxon>
        <taxon>Euteleostomi</taxon>
        <taxon>Actinopterygii</taxon>
        <taxon>Neopterygii</taxon>
        <taxon>Teleostei</taxon>
        <taxon>Ostariophysi</taxon>
        <taxon>Cypriniformes</taxon>
        <taxon>Danionidae</taxon>
        <taxon>Danioninae</taxon>
        <taxon>Danionella</taxon>
    </lineage>
</organism>
<keyword evidence="3" id="KW-1185">Reference proteome</keyword>
<accession>A0A553QRI0</accession>
<evidence type="ECO:0000313" key="3">
    <source>
        <dbReference type="Proteomes" id="UP000316079"/>
    </source>
</evidence>
<reference evidence="2 3" key="1">
    <citation type="journal article" date="2019" name="Sci. Data">
        <title>Hybrid genome assembly and annotation of Danionella translucida.</title>
        <authorList>
            <person name="Kadobianskyi M."/>
            <person name="Schulze L."/>
            <person name="Schuelke M."/>
            <person name="Judkewitz B."/>
        </authorList>
    </citation>
    <scope>NUCLEOTIDE SEQUENCE [LARGE SCALE GENOMIC DNA]</scope>
    <source>
        <strain evidence="2 3">Bolton</strain>
    </source>
</reference>
<evidence type="ECO:0000256" key="1">
    <source>
        <dbReference type="SAM" id="MobiDB-lite"/>
    </source>
</evidence>
<protein>
    <submittedName>
        <fullName evidence="2">Uncharacterized protein</fullName>
    </submittedName>
</protein>
<gene>
    <name evidence="2" type="ORF">DNTS_029573</name>
</gene>
<feature type="compositionally biased region" description="Polar residues" evidence="1">
    <location>
        <begin position="121"/>
        <end position="132"/>
    </location>
</feature>